<keyword evidence="2" id="KW-1185">Reference proteome</keyword>
<dbReference type="SUPFAM" id="SSF56655">
    <property type="entry name" value="Carbohydrate phosphatase"/>
    <property type="match status" value="1"/>
</dbReference>
<dbReference type="Proteomes" id="UP001501752">
    <property type="component" value="Unassembled WGS sequence"/>
</dbReference>
<dbReference type="Pfam" id="PF00459">
    <property type="entry name" value="Inositol_P"/>
    <property type="match status" value="1"/>
</dbReference>
<sequence length="271" mass="29449">MLMEKVAEILAEASAEAVEPRFRALAAGEVMEKAPGEVVTVADREAEQIISRRLRELLPVPVVGEEAVSADPELARSLHTEPAVWLVDPVDGTSNFVAGRPDFAVMAALVRAGQTVASWIWQPVTGTAYSAELGAGAWRDGHRLTCPPPAAEPEKWRGVLKSRFLDPAAHHRLRANARAFDHLDPGRSSAGIEYPLITVGEQDFILYWRTLPWDHAPGSLLVSEAGGRSARLDGLPYRPEAPGCQEGLLVAADPEQWERIHRILLDGDSPA</sequence>
<proteinExistence type="predicted"/>
<dbReference type="Gene3D" id="3.40.190.80">
    <property type="match status" value="1"/>
</dbReference>
<organism evidence="1 2">
    <name type="scientific">Kitasatospora terrestris</name>
    <dbReference type="NCBI Taxonomy" id="258051"/>
    <lineage>
        <taxon>Bacteria</taxon>
        <taxon>Bacillati</taxon>
        <taxon>Actinomycetota</taxon>
        <taxon>Actinomycetes</taxon>
        <taxon>Kitasatosporales</taxon>
        <taxon>Streptomycetaceae</taxon>
        <taxon>Kitasatospora</taxon>
    </lineage>
</organism>
<name>A0ABP9E9H0_9ACTN</name>
<dbReference type="Gene3D" id="3.30.540.10">
    <property type="entry name" value="Fructose-1,6-Bisphosphatase, subunit A, domain 1"/>
    <property type="match status" value="1"/>
</dbReference>
<evidence type="ECO:0000313" key="2">
    <source>
        <dbReference type="Proteomes" id="UP001501752"/>
    </source>
</evidence>
<comment type="caution">
    <text evidence="1">The sequence shown here is derived from an EMBL/GenBank/DDBJ whole genome shotgun (WGS) entry which is preliminary data.</text>
</comment>
<gene>
    <name evidence="1" type="ORF">GCM10023235_58000</name>
</gene>
<dbReference type="PANTHER" id="PTHR20854:SF4">
    <property type="entry name" value="INOSITOL-1-MONOPHOSPHATASE-RELATED"/>
    <property type="match status" value="1"/>
</dbReference>
<dbReference type="EMBL" id="BAABIS010000001">
    <property type="protein sequence ID" value="GAA4871473.1"/>
    <property type="molecule type" value="Genomic_DNA"/>
</dbReference>
<dbReference type="PANTHER" id="PTHR20854">
    <property type="entry name" value="INOSITOL MONOPHOSPHATASE"/>
    <property type="match status" value="1"/>
</dbReference>
<evidence type="ECO:0000313" key="1">
    <source>
        <dbReference type="EMBL" id="GAA4871473.1"/>
    </source>
</evidence>
<reference evidence="2" key="1">
    <citation type="journal article" date="2019" name="Int. J. Syst. Evol. Microbiol.">
        <title>The Global Catalogue of Microorganisms (GCM) 10K type strain sequencing project: providing services to taxonomists for standard genome sequencing and annotation.</title>
        <authorList>
            <consortium name="The Broad Institute Genomics Platform"/>
            <consortium name="The Broad Institute Genome Sequencing Center for Infectious Disease"/>
            <person name="Wu L."/>
            <person name="Ma J."/>
        </authorList>
    </citation>
    <scope>NUCLEOTIDE SEQUENCE [LARGE SCALE GENOMIC DNA]</scope>
    <source>
        <strain evidence="2">JCM 13006</strain>
    </source>
</reference>
<dbReference type="PRINTS" id="PR00377">
    <property type="entry name" value="IMPHPHTASES"/>
</dbReference>
<protein>
    <submittedName>
        <fullName evidence="1">Inositol monophosphatase family protein</fullName>
    </submittedName>
</protein>
<accession>A0ABP9E9H0</accession>
<dbReference type="InterPro" id="IPR000760">
    <property type="entry name" value="Inositol_monophosphatase-like"/>
</dbReference>